<keyword evidence="2" id="KW-1185">Reference proteome</keyword>
<reference evidence="1 2" key="1">
    <citation type="submission" date="2017-03" db="EMBL/GenBank/DDBJ databases">
        <title>Genomes of endolithic fungi from Antarctica.</title>
        <authorList>
            <person name="Coleine C."/>
            <person name="Masonjones S."/>
            <person name="Stajich J.E."/>
        </authorList>
    </citation>
    <scope>NUCLEOTIDE SEQUENCE [LARGE SCALE GENOMIC DNA]</scope>
    <source>
        <strain evidence="1 2">CCFEE 6315</strain>
    </source>
</reference>
<accession>A0A4U0U5D0</accession>
<dbReference type="AlphaFoldDB" id="A0A4U0U5D0"/>
<sequence>MPAVYTASSTTSSKRFEKMLSKMLLSNLVRFAQQRIDLHGAGACMVLVIVTIIVDVDLVADIPMVLVIEAPGTVELLVVSTDAAELDELVAVEEVVALLADELKKPQYFQHTKL</sequence>
<comment type="caution">
    <text evidence="1">The sequence shown here is derived from an EMBL/GenBank/DDBJ whole genome shotgun (WGS) entry which is preliminary data.</text>
</comment>
<evidence type="ECO:0000313" key="2">
    <source>
        <dbReference type="Proteomes" id="UP000308549"/>
    </source>
</evidence>
<gene>
    <name evidence="1" type="ORF">B0A50_02577</name>
</gene>
<dbReference type="EMBL" id="NAJL01000011">
    <property type="protein sequence ID" value="TKA30350.1"/>
    <property type="molecule type" value="Genomic_DNA"/>
</dbReference>
<name>A0A4U0U5D0_9PEZI</name>
<evidence type="ECO:0000313" key="1">
    <source>
        <dbReference type="EMBL" id="TKA30350.1"/>
    </source>
</evidence>
<proteinExistence type="predicted"/>
<organism evidence="1 2">
    <name type="scientific">Salinomyces thailandicus</name>
    <dbReference type="NCBI Taxonomy" id="706561"/>
    <lineage>
        <taxon>Eukaryota</taxon>
        <taxon>Fungi</taxon>
        <taxon>Dikarya</taxon>
        <taxon>Ascomycota</taxon>
        <taxon>Pezizomycotina</taxon>
        <taxon>Dothideomycetes</taxon>
        <taxon>Dothideomycetidae</taxon>
        <taxon>Mycosphaerellales</taxon>
        <taxon>Teratosphaeriaceae</taxon>
        <taxon>Salinomyces</taxon>
    </lineage>
</organism>
<dbReference type="Proteomes" id="UP000308549">
    <property type="component" value="Unassembled WGS sequence"/>
</dbReference>
<protein>
    <submittedName>
        <fullName evidence="1">Uncharacterized protein</fullName>
    </submittedName>
</protein>